<proteinExistence type="inferred from homology"/>
<dbReference type="InterPro" id="IPR036291">
    <property type="entry name" value="NAD(P)-bd_dom_sf"/>
</dbReference>
<sequence length="218" mass="23282">MAKTVWITGCSRGLGLEMTKGFQARGWQVAGCARRLGEMGEGFFRAVDVCDERAVREFCLQAAASTEAPDLLINNAAVINEPRPLWEVTGEDFDRTIDVNIKGVANFIRAAVPLMIARGTGVVVNFSSGWGRSVSAQVAPYCATKWAMEGLSQALAEELPSGLAAVALNPGIIDTEMLRKTWGEGAAGFPSAEEWGRVAVPFLEQLSSRDNGASLTVS</sequence>
<protein>
    <submittedName>
        <fullName evidence="2">SDR family oxidoreductase</fullName>
    </submittedName>
</protein>
<reference evidence="2" key="1">
    <citation type="submission" date="2021-01" db="EMBL/GenBank/DDBJ databases">
        <title>Modified the classification status of verrucomicrobia.</title>
        <authorList>
            <person name="Feng X."/>
        </authorList>
    </citation>
    <scope>NUCLEOTIDE SEQUENCE</scope>
    <source>
        <strain evidence="2">KCTC 12986</strain>
    </source>
</reference>
<organism evidence="2 3">
    <name type="scientific">Roseibacillus ishigakijimensis</name>
    <dbReference type="NCBI Taxonomy" id="454146"/>
    <lineage>
        <taxon>Bacteria</taxon>
        <taxon>Pseudomonadati</taxon>
        <taxon>Verrucomicrobiota</taxon>
        <taxon>Verrucomicrobiia</taxon>
        <taxon>Verrucomicrobiales</taxon>
        <taxon>Verrucomicrobiaceae</taxon>
        <taxon>Roseibacillus</taxon>
    </lineage>
</organism>
<evidence type="ECO:0000256" key="1">
    <source>
        <dbReference type="RuleBase" id="RU000363"/>
    </source>
</evidence>
<dbReference type="InterPro" id="IPR020904">
    <property type="entry name" value="Sc_DH/Rdtase_CS"/>
</dbReference>
<evidence type="ECO:0000313" key="3">
    <source>
        <dbReference type="Proteomes" id="UP000604083"/>
    </source>
</evidence>
<dbReference type="PANTHER" id="PTHR45267:SF2">
    <property type="entry name" value="NADPH-DEPENDENT PTERIN ALDEHYDE REDUCTASE"/>
    <property type="match status" value="1"/>
</dbReference>
<dbReference type="PRINTS" id="PR00081">
    <property type="entry name" value="GDHRDH"/>
</dbReference>
<evidence type="ECO:0000313" key="2">
    <source>
        <dbReference type="EMBL" id="MBK1832956.1"/>
    </source>
</evidence>
<accession>A0A934RR13</accession>
<dbReference type="EMBL" id="JAENIO010000004">
    <property type="protein sequence ID" value="MBK1832956.1"/>
    <property type="molecule type" value="Genomic_DNA"/>
</dbReference>
<dbReference type="InterPro" id="IPR053241">
    <property type="entry name" value="NADPH_pterin_aldehyde_rdct"/>
</dbReference>
<gene>
    <name evidence="2" type="ORF">JIN78_02680</name>
</gene>
<keyword evidence="3" id="KW-1185">Reference proteome</keyword>
<dbReference type="GO" id="GO:0016616">
    <property type="term" value="F:oxidoreductase activity, acting on the CH-OH group of donors, NAD or NADP as acceptor"/>
    <property type="evidence" value="ECO:0007669"/>
    <property type="project" value="TreeGrafter"/>
</dbReference>
<dbReference type="AlphaFoldDB" id="A0A934RR13"/>
<dbReference type="Pfam" id="PF00106">
    <property type="entry name" value="adh_short"/>
    <property type="match status" value="1"/>
</dbReference>
<dbReference type="CDD" id="cd05233">
    <property type="entry name" value="SDR_c"/>
    <property type="match status" value="1"/>
</dbReference>
<comment type="similarity">
    <text evidence="1">Belongs to the short-chain dehydrogenases/reductases (SDR) family.</text>
</comment>
<dbReference type="PANTHER" id="PTHR45267">
    <property type="match status" value="1"/>
</dbReference>
<dbReference type="PRINTS" id="PR00080">
    <property type="entry name" value="SDRFAMILY"/>
</dbReference>
<dbReference type="PROSITE" id="PS00061">
    <property type="entry name" value="ADH_SHORT"/>
    <property type="match status" value="1"/>
</dbReference>
<dbReference type="SUPFAM" id="SSF51735">
    <property type="entry name" value="NAD(P)-binding Rossmann-fold domains"/>
    <property type="match status" value="1"/>
</dbReference>
<dbReference type="Gene3D" id="3.40.50.720">
    <property type="entry name" value="NAD(P)-binding Rossmann-like Domain"/>
    <property type="match status" value="1"/>
</dbReference>
<dbReference type="RefSeq" id="WP_200390390.1">
    <property type="nucleotide sequence ID" value="NZ_JAENIO010000004.1"/>
</dbReference>
<dbReference type="GO" id="GO:0005829">
    <property type="term" value="C:cytosol"/>
    <property type="evidence" value="ECO:0007669"/>
    <property type="project" value="TreeGrafter"/>
</dbReference>
<comment type="caution">
    <text evidence="2">The sequence shown here is derived from an EMBL/GenBank/DDBJ whole genome shotgun (WGS) entry which is preliminary data.</text>
</comment>
<dbReference type="Proteomes" id="UP000604083">
    <property type="component" value="Unassembled WGS sequence"/>
</dbReference>
<dbReference type="InterPro" id="IPR002347">
    <property type="entry name" value="SDR_fam"/>
</dbReference>
<name>A0A934RR13_9BACT</name>